<reference evidence="15 16" key="1">
    <citation type="submission" date="2019-05" db="EMBL/GenBank/DDBJ databases">
        <title>We sequenced the genome of Paenibacillus hemerocallicola KCTC 33185 for further insight into its adaptation and study the phylogeny of Paenibacillus.</title>
        <authorList>
            <person name="Narsing Rao M.P."/>
        </authorList>
    </citation>
    <scope>NUCLEOTIDE SEQUENCE [LARGE SCALE GENOMIC DNA]</scope>
    <source>
        <strain evidence="15 16">KCTC 33185</strain>
    </source>
</reference>
<feature type="transmembrane region" description="Helical" evidence="14">
    <location>
        <begin position="6"/>
        <end position="22"/>
    </location>
</feature>
<dbReference type="OrthoDB" id="9815830at2"/>
<evidence type="ECO:0000256" key="1">
    <source>
        <dbReference type="ARBA" id="ARBA00004651"/>
    </source>
</evidence>
<protein>
    <recommendedName>
        <fullName evidence="14">Fluoride-specific ion channel FluC</fullName>
    </recommendedName>
</protein>
<keyword evidence="6 14" id="KW-1133">Transmembrane helix</keyword>
<keyword evidence="5 14" id="KW-0479">Metal-binding</keyword>
<comment type="caution">
    <text evidence="14">Lacks conserved residue(s) required for the propagation of feature annotation.</text>
</comment>
<dbReference type="EMBL" id="VDCQ01000006">
    <property type="protein sequence ID" value="TNJ67146.1"/>
    <property type="molecule type" value="Genomic_DNA"/>
</dbReference>
<evidence type="ECO:0000256" key="7">
    <source>
        <dbReference type="ARBA" id="ARBA00023053"/>
    </source>
</evidence>
<keyword evidence="3 14" id="KW-1003">Cell membrane</keyword>
<keyword evidence="9 14" id="KW-0472">Membrane</keyword>
<dbReference type="InterPro" id="IPR003691">
    <property type="entry name" value="FluC"/>
</dbReference>
<keyword evidence="8 14" id="KW-0406">Ion transport</keyword>
<evidence type="ECO:0000256" key="13">
    <source>
        <dbReference type="ARBA" id="ARBA00049940"/>
    </source>
</evidence>
<evidence type="ECO:0000313" key="15">
    <source>
        <dbReference type="EMBL" id="TNJ67146.1"/>
    </source>
</evidence>
<feature type="binding site" evidence="14">
    <location>
        <position position="74"/>
    </location>
    <ligand>
        <name>Na(+)</name>
        <dbReference type="ChEBI" id="CHEBI:29101"/>
        <note>structural</note>
    </ligand>
</feature>
<keyword evidence="10 14" id="KW-0407">Ion channel</keyword>
<keyword evidence="4 14" id="KW-0812">Transmembrane</keyword>
<dbReference type="Pfam" id="PF02537">
    <property type="entry name" value="CRCB"/>
    <property type="match status" value="1"/>
</dbReference>
<evidence type="ECO:0000256" key="12">
    <source>
        <dbReference type="ARBA" id="ARBA00035585"/>
    </source>
</evidence>
<comment type="catalytic activity">
    <reaction evidence="12">
        <text>fluoride(in) = fluoride(out)</text>
        <dbReference type="Rhea" id="RHEA:76159"/>
        <dbReference type="ChEBI" id="CHEBI:17051"/>
    </reaction>
    <physiologicalReaction direction="left-to-right" evidence="12">
        <dbReference type="Rhea" id="RHEA:76160"/>
    </physiologicalReaction>
</comment>
<organism evidence="15 16">
    <name type="scientific">Paenibacillus hemerocallicola</name>
    <dbReference type="NCBI Taxonomy" id="1172614"/>
    <lineage>
        <taxon>Bacteria</taxon>
        <taxon>Bacillati</taxon>
        <taxon>Bacillota</taxon>
        <taxon>Bacilli</taxon>
        <taxon>Bacillales</taxon>
        <taxon>Paenibacillaceae</taxon>
        <taxon>Paenibacillus</taxon>
    </lineage>
</organism>
<evidence type="ECO:0000256" key="14">
    <source>
        <dbReference type="HAMAP-Rule" id="MF_00454"/>
    </source>
</evidence>
<comment type="activity regulation">
    <text evidence="14">Na(+) is not transported, but it plays an essential structural role and its presence is essential for fluoride channel function.</text>
</comment>
<dbReference type="GO" id="GO:0140114">
    <property type="term" value="P:cellular detoxification of fluoride"/>
    <property type="evidence" value="ECO:0007669"/>
    <property type="project" value="UniProtKB-UniRule"/>
</dbReference>
<keyword evidence="7 14" id="KW-0915">Sodium</keyword>
<sequence>MWMNVALVGAGGFAGAVLRYYISKKMAERFQTDFPYGTLTINLTGSFLLGLLIGANPGAAVLLLAGTGFMGAFTTFSTLKLESLTLARKSLFGAFIGYLGATYTLGIVLAYVGYYIGRAL</sequence>
<dbReference type="GO" id="GO:0005886">
    <property type="term" value="C:plasma membrane"/>
    <property type="evidence" value="ECO:0007669"/>
    <property type="project" value="UniProtKB-SubCell"/>
</dbReference>
<feature type="transmembrane region" description="Helical" evidence="14">
    <location>
        <begin position="91"/>
        <end position="116"/>
    </location>
</feature>
<comment type="subcellular location">
    <subcellularLocation>
        <location evidence="1 14">Cell membrane</location>
        <topology evidence="1 14">Multi-pass membrane protein</topology>
    </subcellularLocation>
</comment>
<dbReference type="PANTHER" id="PTHR28259">
    <property type="entry name" value="FLUORIDE EXPORT PROTEIN 1-RELATED"/>
    <property type="match status" value="1"/>
</dbReference>
<dbReference type="AlphaFoldDB" id="A0A5C4TES4"/>
<evidence type="ECO:0000256" key="6">
    <source>
        <dbReference type="ARBA" id="ARBA00022989"/>
    </source>
</evidence>
<keyword evidence="2 14" id="KW-0813">Transport</keyword>
<evidence type="ECO:0000256" key="5">
    <source>
        <dbReference type="ARBA" id="ARBA00022723"/>
    </source>
</evidence>
<evidence type="ECO:0000256" key="11">
    <source>
        <dbReference type="ARBA" id="ARBA00035120"/>
    </source>
</evidence>
<comment type="similarity">
    <text evidence="11 14">Belongs to the fluoride channel Fluc/FEX (TC 1.A.43) family.</text>
</comment>
<dbReference type="GO" id="GO:0062054">
    <property type="term" value="F:fluoride channel activity"/>
    <property type="evidence" value="ECO:0007669"/>
    <property type="project" value="UniProtKB-UniRule"/>
</dbReference>
<evidence type="ECO:0000256" key="4">
    <source>
        <dbReference type="ARBA" id="ARBA00022692"/>
    </source>
</evidence>
<evidence type="ECO:0000256" key="8">
    <source>
        <dbReference type="ARBA" id="ARBA00023065"/>
    </source>
</evidence>
<proteinExistence type="inferred from homology"/>
<evidence type="ECO:0000256" key="9">
    <source>
        <dbReference type="ARBA" id="ARBA00023136"/>
    </source>
</evidence>
<comment type="caution">
    <text evidence="15">The sequence shown here is derived from an EMBL/GenBank/DDBJ whole genome shotgun (WGS) entry which is preliminary data.</text>
</comment>
<dbReference type="HAMAP" id="MF_00454">
    <property type="entry name" value="FluC"/>
    <property type="match status" value="1"/>
</dbReference>
<evidence type="ECO:0000256" key="3">
    <source>
        <dbReference type="ARBA" id="ARBA00022475"/>
    </source>
</evidence>
<feature type="binding site" evidence="14">
    <location>
        <position position="71"/>
    </location>
    <ligand>
        <name>Na(+)</name>
        <dbReference type="ChEBI" id="CHEBI:29101"/>
        <note>structural</note>
    </ligand>
</feature>
<name>A0A5C4TES4_9BACL</name>
<dbReference type="PANTHER" id="PTHR28259:SF16">
    <property type="entry name" value="FLUORIDE-SPECIFIC ION CHANNEL FLUC 2"/>
    <property type="match status" value="1"/>
</dbReference>
<evidence type="ECO:0000256" key="10">
    <source>
        <dbReference type="ARBA" id="ARBA00023303"/>
    </source>
</evidence>
<dbReference type="Proteomes" id="UP000307943">
    <property type="component" value="Unassembled WGS sequence"/>
</dbReference>
<evidence type="ECO:0000313" key="16">
    <source>
        <dbReference type="Proteomes" id="UP000307943"/>
    </source>
</evidence>
<accession>A0A5C4TES4</accession>
<comment type="function">
    <text evidence="13 14">Fluoride-specific ion channel. Important for reducing fluoride concentration in the cell, thus reducing its toxicity.</text>
</comment>
<gene>
    <name evidence="14" type="primary">fluC</name>
    <name evidence="14" type="synonym">crcB</name>
    <name evidence="15" type="ORF">FE784_06270</name>
</gene>
<keyword evidence="16" id="KW-1185">Reference proteome</keyword>
<dbReference type="GO" id="GO:0046872">
    <property type="term" value="F:metal ion binding"/>
    <property type="evidence" value="ECO:0007669"/>
    <property type="project" value="UniProtKB-KW"/>
</dbReference>
<evidence type="ECO:0000256" key="2">
    <source>
        <dbReference type="ARBA" id="ARBA00022448"/>
    </source>
</evidence>